<feature type="transmembrane region" description="Helical" evidence="6">
    <location>
        <begin position="288"/>
        <end position="310"/>
    </location>
</feature>
<comment type="subcellular location">
    <subcellularLocation>
        <location evidence="1">Endomembrane system</location>
        <topology evidence="1">Multi-pass membrane protein</topology>
    </subcellularLocation>
</comment>
<evidence type="ECO:0000256" key="2">
    <source>
        <dbReference type="ARBA" id="ARBA00022448"/>
    </source>
</evidence>
<evidence type="ECO:0000256" key="5">
    <source>
        <dbReference type="ARBA" id="ARBA00023136"/>
    </source>
</evidence>
<feature type="transmembrane region" description="Helical" evidence="6">
    <location>
        <begin position="383"/>
        <end position="402"/>
    </location>
</feature>
<evidence type="ECO:0000256" key="4">
    <source>
        <dbReference type="ARBA" id="ARBA00022989"/>
    </source>
</evidence>
<protein>
    <recommendedName>
        <fullName evidence="8">Major facilitator superfamily (MFS) profile domain-containing protein</fullName>
    </recommendedName>
</protein>
<feature type="transmembrane region" description="Helical" evidence="6">
    <location>
        <begin position="93"/>
        <end position="112"/>
    </location>
</feature>
<dbReference type="Pfam" id="PF11700">
    <property type="entry name" value="ATG22"/>
    <property type="match status" value="1"/>
</dbReference>
<dbReference type="InterPro" id="IPR036259">
    <property type="entry name" value="MFS_trans_sf"/>
</dbReference>
<feature type="transmembrane region" description="Helical" evidence="6">
    <location>
        <begin position="254"/>
        <end position="276"/>
    </location>
</feature>
<dbReference type="Gene3D" id="1.20.1250.20">
    <property type="entry name" value="MFS general substrate transporter like domains"/>
    <property type="match status" value="1"/>
</dbReference>
<evidence type="ECO:0000313" key="7">
    <source>
        <dbReference type="EMBL" id="SVA03447.1"/>
    </source>
</evidence>
<sequence length="435" mass="49466">MPRIFSKKGDRKVLNAWAFYDWANSVYPLVISSSVFPIYYGALFLDDLYIEVFGFNFKNTALISFLTAFAFVILSFITPLLSGIADYLGNKKTFLKFFCYLGSISCIGLYWFDLENIYIGLLFYFLALISFWASLVFYNSYLPDIAYKEQQDYISAKGYAMGYIGSVILLIFNLVMVLYPSSFGIDGDGAELIAMKYSFVSVGLWWIICSQYTFYHLPNLIKKRKIIKDIIFNGFKELKEVWDEVKEITVIKKFLIAFFIYSSALQTVLLIATYFGEQEIIWPEGEKTIGLIVSILLIQLIATFGAMFTAKLSEKLGNIHTLVILNLFWAILCVGAYFITKPLEFYIAAGLVGLVMGGIQALSRSTFSKMIPETNNTTSYFSFYDVSQKVSIVIGMTLFAFIDQITGSMRNSILVFLFIFLAGAFLLKRIKIKNV</sequence>
<feature type="transmembrane region" description="Helical" evidence="6">
    <location>
        <begin position="322"/>
        <end position="339"/>
    </location>
</feature>
<dbReference type="SUPFAM" id="SSF103473">
    <property type="entry name" value="MFS general substrate transporter"/>
    <property type="match status" value="1"/>
</dbReference>
<feature type="transmembrane region" description="Helical" evidence="6">
    <location>
        <begin position="408"/>
        <end position="427"/>
    </location>
</feature>
<evidence type="ECO:0000256" key="3">
    <source>
        <dbReference type="ARBA" id="ARBA00022692"/>
    </source>
</evidence>
<feature type="transmembrane region" description="Helical" evidence="6">
    <location>
        <begin position="345"/>
        <end position="362"/>
    </location>
</feature>
<proteinExistence type="predicted"/>
<dbReference type="PANTHER" id="PTHR23519">
    <property type="entry name" value="AUTOPHAGY-RELATED PROTEIN 22"/>
    <property type="match status" value="1"/>
</dbReference>
<accession>A0A381SM64</accession>
<dbReference type="GO" id="GO:0012505">
    <property type="term" value="C:endomembrane system"/>
    <property type="evidence" value="ECO:0007669"/>
    <property type="project" value="UniProtKB-SubCell"/>
</dbReference>
<dbReference type="InterPro" id="IPR024671">
    <property type="entry name" value="Atg22-like"/>
</dbReference>
<gene>
    <name evidence="7" type="ORF">METZ01_LOCUS56301</name>
</gene>
<keyword evidence="4 6" id="KW-1133">Transmembrane helix</keyword>
<dbReference type="EMBL" id="UINC01003111">
    <property type="protein sequence ID" value="SVA03447.1"/>
    <property type="molecule type" value="Genomic_DNA"/>
</dbReference>
<keyword evidence="2" id="KW-0813">Transport</keyword>
<name>A0A381SM64_9ZZZZ</name>
<organism evidence="7">
    <name type="scientific">marine metagenome</name>
    <dbReference type="NCBI Taxonomy" id="408172"/>
    <lineage>
        <taxon>unclassified sequences</taxon>
        <taxon>metagenomes</taxon>
        <taxon>ecological metagenomes</taxon>
    </lineage>
</organism>
<feature type="transmembrane region" description="Helical" evidence="6">
    <location>
        <begin position="21"/>
        <end position="40"/>
    </location>
</feature>
<feature type="transmembrane region" description="Helical" evidence="6">
    <location>
        <begin position="199"/>
        <end position="217"/>
    </location>
</feature>
<dbReference type="AlphaFoldDB" id="A0A381SM64"/>
<feature type="transmembrane region" description="Helical" evidence="6">
    <location>
        <begin position="159"/>
        <end position="179"/>
    </location>
</feature>
<reference evidence="7" key="1">
    <citation type="submission" date="2018-05" db="EMBL/GenBank/DDBJ databases">
        <authorList>
            <person name="Lanie J.A."/>
            <person name="Ng W.-L."/>
            <person name="Kazmierczak K.M."/>
            <person name="Andrzejewski T.M."/>
            <person name="Davidsen T.M."/>
            <person name="Wayne K.J."/>
            <person name="Tettelin H."/>
            <person name="Glass J.I."/>
            <person name="Rusch D."/>
            <person name="Podicherti R."/>
            <person name="Tsui H.-C.T."/>
            <person name="Winkler M.E."/>
        </authorList>
    </citation>
    <scope>NUCLEOTIDE SEQUENCE</scope>
</reference>
<dbReference type="PANTHER" id="PTHR23519:SF1">
    <property type="entry name" value="AUTOPHAGY-RELATED PROTEIN 22"/>
    <property type="match status" value="1"/>
</dbReference>
<dbReference type="InterPro" id="IPR050495">
    <property type="entry name" value="ATG22/LtaA_families"/>
</dbReference>
<evidence type="ECO:0000256" key="6">
    <source>
        <dbReference type="SAM" id="Phobius"/>
    </source>
</evidence>
<keyword evidence="3 6" id="KW-0812">Transmembrane</keyword>
<feature type="transmembrane region" description="Helical" evidence="6">
    <location>
        <begin position="60"/>
        <end position="81"/>
    </location>
</feature>
<feature type="transmembrane region" description="Helical" evidence="6">
    <location>
        <begin position="118"/>
        <end position="138"/>
    </location>
</feature>
<evidence type="ECO:0008006" key="8">
    <source>
        <dbReference type="Google" id="ProtNLM"/>
    </source>
</evidence>
<evidence type="ECO:0000256" key="1">
    <source>
        <dbReference type="ARBA" id="ARBA00004127"/>
    </source>
</evidence>
<keyword evidence="5 6" id="KW-0472">Membrane</keyword>